<proteinExistence type="predicted"/>
<feature type="transmembrane region" description="Helical" evidence="6">
    <location>
        <begin position="231"/>
        <end position="254"/>
    </location>
</feature>
<evidence type="ECO:0000256" key="4">
    <source>
        <dbReference type="ARBA" id="ARBA00022989"/>
    </source>
</evidence>
<reference evidence="8" key="1">
    <citation type="submission" date="2019-01" db="EMBL/GenBank/DDBJ databases">
        <authorList>
            <consortium name="Pathogen Informatics"/>
        </authorList>
    </citation>
    <scope>NUCLEOTIDE SEQUENCE [LARGE SCALE GENOMIC DNA]</scope>
    <source>
        <strain evidence="8">NCTC10113</strain>
    </source>
</reference>
<dbReference type="PANTHER" id="PTHR33545">
    <property type="entry name" value="UPF0750 MEMBRANE PROTEIN YITT-RELATED"/>
    <property type="match status" value="1"/>
</dbReference>
<dbReference type="GO" id="GO:0005886">
    <property type="term" value="C:plasma membrane"/>
    <property type="evidence" value="ECO:0007669"/>
    <property type="project" value="UniProtKB-SubCell"/>
</dbReference>
<keyword evidence="8" id="KW-0614">Plasmid</keyword>
<evidence type="ECO:0000313" key="8">
    <source>
        <dbReference type="EMBL" id="VEU56573.1"/>
    </source>
</evidence>
<evidence type="ECO:0000256" key="3">
    <source>
        <dbReference type="ARBA" id="ARBA00022692"/>
    </source>
</evidence>
<evidence type="ECO:0000256" key="1">
    <source>
        <dbReference type="ARBA" id="ARBA00004651"/>
    </source>
</evidence>
<dbReference type="Pfam" id="PF10035">
    <property type="entry name" value="DUF2179"/>
    <property type="match status" value="1"/>
</dbReference>
<protein>
    <submittedName>
        <fullName evidence="8">Uncharacterized protein conserved in bacteria (DUF2179)</fullName>
    </submittedName>
</protein>
<dbReference type="EMBL" id="LR214939">
    <property type="protein sequence ID" value="VEU56573.1"/>
    <property type="molecule type" value="Genomic_DNA"/>
</dbReference>
<feature type="transmembrane region" description="Helical" evidence="6">
    <location>
        <begin position="42"/>
        <end position="60"/>
    </location>
</feature>
<dbReference type="Gene3D" id="3.30.70.120">
    <property type="match status" value="1"/>
</dbReference>
<comment type="subcellular location">
    <subcellularLocation>
        <location evidence="1">Cell membrane</location>
        <topology evidence="1">Multi-pass membrane protein</topology>
    </subcellularLocation>
</comment>
<evidence type="ECO:0000256" key="6">
    <source>
        <dbReference type="SAM" id="Phobius"/>
    </source>
</evidence>
<geneLocation type="plasmid" evidence="8">
    <name>2</name>
</geneLocation>
<feature type="transmembrane region" description="Helical" evidence="6">
    <location>
        <begin position="126"/>
        <end position="147"/>
    </location>
</feature>
<evidence type="ECO:0000259" key="7">
    <source>
        <dbReference type="Pfam" id="PF10035"/>
    </source>
</evidence>
<dbReference type="InterPro" id="IPR015867">
    <property type="entry name" value="N-reg_PII/ATP_PRibTrfase_C"/>
</dbReference>
<feature type="transmembrane region" description="Helical" evidence="6">
    <location>
        <begin position="284"/>
        <end position="302"/>
    </location>
</feature>
<gene>
    <name evidence="8" type="ORF">NCTC10113_01485</name>
</gene>
<organism evidence="8">
    <name type="scientific">Metamycoplasma salivarium</name>
    <name type="common">Mycoplasma salivarium</name>
    <dbReference type="NCBI Taxonomy" id="2124"/>
    <lineage>
        <taxon>Bacteria</taxon>
        <taxon>Bacillati</taxon>
        <taxon>Mycoplasmatota</taxon>
        <taxon>Mycoplasmoidales</taxon>
        <taxon>Metamycoplasmataceae</taxon>
        <taxon>Metamycoplasma</taxon>
    </lineage>
</organism>
<accession>A0A448ZZC0</accession>
<keyword evidence="4 6" id="KW-1133">Transmembrane helix</keyword>
<dbReference type="RefSeq" id="WP_024543829.1">
    <property type="nucleotide sequence ID" value="NZ_LR214938.2"/>
</dbReference>
<evidence type="ECO:0000256" key="5">
    <source>
        <dbReference type="ARBA" id="ARBA00023136"/>
    </source>
</evidence>
<feature type="transmembrane region" description="Helical" evidence="6">
    <location>
        <begin position="187"/>
        <end position="210"/>
    </location>
</feature>
<feature type="transmembrane region" description="Helical" evidence="6">
    <location>
        <begin position="97"/>
        <end position="119"/>
    </location>
</feature>
<name>A0A448ZZC0_METSV</name>
<dbReference type="AlphaFoldDB" id="A0A448ZZC0"/>
<feature type="domain" description="DUF2179" evidence="7">
    <location>
        <begin position="336"/>
        <end position="386"/>
    </location>
</feature>
<dbReference type="InterPro" id="IPR051461">
    <property type="entry name" value="UPF0750_membrane"/>
</dbReference>
<dbReference type="PANTHER" id="PTHR33545:SF5">
    <property type="entry name" value="UPF0750 MEMBRANE PROTEIN YITT"/>
    <property type="match status" value="1"/>
</dbReference>
<dbReference type="InterPro" id="IPR019264">
    <property type="entry name" value="DUF2179"/>
</dbReference>
<sequence>MEENNHKEENQNLEYEINRIKVKENLLHFSTLHRVKKLRTQILWTIIIAIIFSFFGMLFVQNTGLYGFGVDAISHGFGRLSGFLVLNATKNKNAAKITFVVLFWAINFIINIPLFIFAAKKINKNFALLTFVFMLVSTIAGIIFGLIPGSNNWYIFSRPLNDEIWTQSDEIVQTALWSYNNDATKHVAVVLYGFLWAIIQGAIAAALLILNSSTAGFDILVVWYAREKFKNLGFIYMVFHVASLIFANIIGTYIPASITMNELPSHQLGNVKPWAAEVLFNPNFASSFLMILINSFVVDILFPKYKMVKLEIYTNKIKEIQDKIYALKDKRFATSIATVKGGYSKKEQSILVANCFYIDASTVCDIVSSEDDNAFISIYDTKKTLGHVFVSKQVNQSKNNHNNLHKSNPKK</sequence>
<keyword evidence="5 6" id="KW-0472">Membrane</keyword>
<keyword evidence="2" id="KW-1003">Cell membrane</keyword>
<keyword evidence="3 6" id="KW-0812">Transmembrane</keyword>
<evidence type="ECO:0000256" key="2">
    <source>
        <dbReference type="ARBA" id="ARBA00022475"/>
    </source>
</evidence>